<dbReference type="Gene3D" id="2.60.120.10">
    <property type="entry name" value="Jelly Rolls"/>
    <property type="match status" value="1"/>
</dbReference>
<dbReference type="SUPFAM" id="SSF51206">
    <property type="entry name" value="cAMP-binding domain-like"/>
    <property type="match status" value="1"/>
</dbReference>
<dbReference type="RefSeq" id="XP_013393384.1">
    <property type="nucleotide sequence ID" value="XM_013537930.2"/>
</dbReference>
<evidence type="ECO:0000313" key="11">
    <source>
        <dbReference type="RefSeq" id="XP_013393384.1"/>
    </source>
</evidence>
<keyword evidence="10" id="KW-1185">Reference proteome</keyword>
<dbReference type="Pfam" id="PF00027">
    <property type="entry name" value="cNMP_binding"/>
    <property type="match status" value="1"/>
</dbReference>
<keyword evidence="3" id="KW-0812">Transmembrane</keyword>
<gene>
    <name evidence="11" type="primary">LOC106161078</name>
</gene>
<accession>A0A1S3I7N2</accession>
<evidence type="ECO:0000256" key="5">
    <source>
        <dbReference type="ARBA" id="ARBA00023065"/>
    </source>
</evidence>
<evidence type="ECO:0000256" key="7">
    <source>
        <dbReference type="ARBA" id="ARBA00023286"/>
    </source>
</evidence>
<dbReference type="STRING" id="7574.A0A1S3I7N2"/>
<dbReference type="PANTHER" id="PTHR45638">
    <property type="entry name" value="CYCLIC NUCLEOTIDE-GATED CATION CHANNEL SUBUNIT A"/>
    <property type="match status" value="1"/>
</dbReference>
<sequence length="169" mass="18833">MGANASTSKYRDKSSVTIPTSSEDILRKTYQFLRWIPVSEEFDLESAAQNIAQQAQVIKYSESTVIIQKGTVGEGIYIILSGEAVVLSEGEEQQAIAHIMEGEFFGEVSCFFGNLCTATVMTVAKAKLLFLRKDMLATVLQLKVDPGNKEEQLKWFHYSLSGPMKPWNL</sequence>
<dbReference type="PROSITE" id="PS00888">
    <property type="entry name" value="CNMP_BINDING_1"/>
    <property type="match status" value="1"/>
</dbReference>
<dbReference type="InterPro" id="IPR000595">
    <property type="entry name" value="cNMP-bd_dom"/>
</dbReference>
<keyword evidence="6" id="KW-0472">Membrane</keyword>
<dbReference type="GO" id="GO:0016020">
    <property type="term" value="C:membrane"/>
    <property type="evidence" value="ECO:0007669"/>
    <property type="project" value="UniProtKB-SubCell"/>
</dbReference>
<dbReference type="GeneID" id="106161078"/>
<keyword evidence="7" id="KW-1071">Ligand-gated ion channel</keyword>
<protein>
    <submittedName>
        <fullName evidence="11">cGMP-dependent 3',5'-cGMP phosphodiesterase A</fullName>
    </submittedName>
</protein>
<dbReference type="InParanoid" id="A0A1S3I7N2"/>
<name>A0A1S3I7N2_LINAN</name>
<dbReference type="GO" id="GO:0005221">
    <property type="term" value="F:intracellularly cyclic nucleotide-activated monoatomic cation channel activity"/>
    <property type="evidence" value="ECO:0007669"/>
    <property type="project" value="InterPro"/>
</dbReference>
<proteinExistence type="predicted"/>
<dbReference type="Proteomes" id="UP000085678">
    <property type="component" value="Unplaced"/>
</dbReference>
<dbReference type="CDD" id="cd00038">
    <property type="entry name" value="CAP_ED"/>
    <property type="match status" value="1"/>
</dbReference>
<comment type="subcellular location">
    <subcellularLocation>
        <location evidence="1">Membrane</location>
        <topology evidence="1">Multi-pass membrane protein</topology>
    </subcellularLocation>
</comment>
<keyword evidence="4" id="KW-1133">Transmembrane helix</keyword>
<evidence type="ECO:0000256" key="6">
    <source>
        <dbReference type="ARBA" id="ARBA00023136"/>
    </source>
</evidence>
<evidence type="ECO:0000256" key="1">
    <source>
        <dbReference type="ARBA" id="ARBA00004141"/>
    </source>
</evidence>
<evidence type="ECO:0000256" key="2">
    <source>
        <dbReference type="ARBA" id="ARBA00022448"/>
    </source>
</evidence>
<dbReference type="PROSITE" id="PS50042">
    <property type="entry name" value="CNMP_BINDING_3"/>
    <property type="match status" value="1"/>
</dbReference>
<evidence type="ECO:0000256" key="4">
    <source>
        <dbReference type="ARBA" id="ARBA00022989"/>
    </source>
</evidence>
<dbReference type="KEGG" id="lak:106161078"/>
<feature type="domain" description="Cyclic nucleotide-binding" evidence="9">
    <location>
        <begin position="60"/>
        <end position="140"/>
    </location>
</feature>
<dbReference type="PANTHER" id="PTHR45638:SF11">
    <property type="entry name" value="CYCLIC NUCLEOTIDE-GATED CATION CHANNEL SUBUNIT A"/>
    <property type="match status" value="1"/>
</dbReference>
<evidence type="ECO:0000313" key="10">
    <source>
        <dbReference type="Proteomes" id="UP000085678"/>
    </source>
</evidence>
<keyword evidence="5" id="KW-0406">Ion transport</keyword>
<organism evidence="10 11">
    <name type="scientific">Lingula anatina</name>
    <name type="common">Brachiopod</name>
    <name type="synonym">Lingula unguis</name>
    <dbReference type="NCBI Taxonomy" id="7574"/>
    <lineage>
        <taxon>Eukaryota</taxon>
        <taxon>Metazoa</taxon>
        <taxon>Spiralia</taxon>
        <taxon>Lophotrochozoa</taxon>
        <taxon>Brachiopoda</taxon>
        <taxon>Linguliformea</taxon>
        <taxon>Lingulata</taxon>
        <taxon>Lingulida</taxon>
        <taxon>Linguloidea</taxon>
        <taxon>Lingulidae</taxon>
        <taxon>Lingula</taxon>
    </lineage>
</organism>
<evidence type="ECO:0000256" key="8">
    <source>
        <dbReference type="ARBA" id="ARBA00023303"/>
    </source>
</evidence>
<reference evidence="11" key="1">
    <citation type="submission" date="2025-08" db="UniProtKB">
        <authorList>
            <consortium name="RefSeq"/>
        </authorList>
    </citation>
    <scope>IDENTIFICATION</scope>
    <source>
        <tissue evidence="11">Gonads</tissue>
    </source>
</reference>
<dbReference type="InterPro" id="IPR018488">
    <property type="entry name" value="cNMP-bd_CS"/>
</dbReference>
<dbReference type="InterPro" id="IPR018490">
    <property type="entry name" value="cNMP-bd_dom_sf"/>
</dbReference>
<keyword evidence="8" id="KW-0407">Ion channel</keyword>
<dbReference type="InterPro" id="IPR014710">
    <property type="entry name" value="RmlC-like_jellyroll"/>
</dbReference>
<evidence type="ECO:0000259" key="9">
    <source>
        <dbReference type="PROSITE" id="PS50042"/>
    </source>
</evidence>
<evidence type="ECO:0000256" key="3">
    <source>
        <dbReference type="ARBA" id="ARBA00022692"/>
    </source>
</evidence>
<dbReference type="GO" id="GO:0044877">
    <property type="term" value="F:protein-containing complex binding"/>
    <property type="evidence" value="ECO:0007669"/>
    <property type="project" value="TreeGrafter"/>
</dbReference>
<dbReference type="AlphaFoldDB" id="A0A1S3I7N2"/>
<dbReference type="SMART" id="SM00100">
    <property type="entry name" value="cNMP"/>
    <property type="match status" value="1"/>
</dbReference>
<dbReference type="OrthoDB" id="421226at2759"/>
<keyword evidence="2" id="KW-0813">Transport</keyword>
<dbReference type="InterPro" id="IPR050866">
    <property type="entry name" value="CNG_cation_channel"/>
</dbReference>